<protein>
    <submittedName>
        <fullName evidence="2">Uncharacterized protein</fullName>
    </submittedName>
</protein>
<keyword evidence="1" id="KW-0472">Membrane</keyword>
<feature type="transmembrane region" description="Helical" evidence="1">
    <location>
        <begin position="60"/>
        <end position="83"/>
    </location>
</feature>
<dbReference type="OrthoDB" id="3259206at2759"/>
<feature type="transmembrane region" description="Helical" evidence="1">
    <location>
        <begin position="112"/>
        <end position="133"/>
    </location>
</feature>
<keyword evidence="3" id="KW-1185">Reference proteome</keyword>
<name>A0A8H6ZGH4_9AGAR</name>
<dbReference type="AlphaFoldDB" id="A0A8H6ZGH4"/>
<accession>A0A8H6ZGH4</accession>
<evidence type="ECO:0000313" key="2">
    <source>
        <dbReference type="EMBL" id="KAF7376456.1"/>
    </source>
</evidence>
<evidence type="ECO:0000313" key="3">
    <source>
        <dbReference type="Proteomes" id="UP000623467"/>
    </source>
</evidence>
<dbReference type="Proteomes" id="UP000623467">
    <property type="component" value="Unassembled WGS sequence"/>
</dbReference>
<comment type="caution">
    <text evidence="2">The sequence shown here is derived from an EMBL/GenBank/DDBJ whole genome shotgun (WGS) entry which is preliminary data.</text>
</comment>
<gene>
    <name evidence="2" type="ORF">MSAN_00061200</name>
</gene>
<reference evidence="2" key="1">
    <citation type="submission" date="2020-05" db="EMBL/GenBank/DDBJ databases">
        <title>Mycena genomes resolve the evolution of fungal bioluminescence.</title>
        <authorList>
            <person name="Tsai I.J."/>
        </authorList>
    </citation>
    <scope>NUCLEOTIDE SEQUENCE</scope>
    <source>
        <strain evidence="2">160909Yilan</strain>
    </source>
</reference>
<feature type="transmembrane region" description="Helical" evidence="1">
    <location>
        <begin position="145"/>
        <end position="170"/>
    </location>
</feature>
<proteinExistence type="predicted"/>
<evidence type="ECO:0000256" key="1">
    <source>
        <dbReference type="SAM" id="Phobius"/>
    </source>
</evidence>
<feature type="transmembrane region" description="Helical" evidence="1">
    <location>
        <begin position="190"/>
        <end position="215"/>
    </location>
</feature>
<dbReference type="EMBL" id="JACAZH010000001">
    <property type="protein sequence ID" value="KAF7376456.1"/>
    <property type="molecule type" value="Genomic_DNA"/>
</dbReference>
<sequence length="348" mass="38615">MATASTPLPTLATNAGSALIYDVITIVLQTLFFGMYSVLMILSCRMLLKRGLQSRANRIMFITTLLTYFLSAAYWVYAFVAVVDRIAVFFDHPSNPNSLTDSHDTVTRWSPLFNAVLLINYIFSDAVVVWRAWVISWQNYRRYLFVTIVFFVLTTLCVAGVIVFRLITQIVAPYGPLPQSFNYLVEGIDILQISVFGLSLISNISATAAVGATAWRHRQTIYAAFADKKISRANQILTLMVESVDRVNFVIHSSAFWDAGYSAIRDIFTPISVQIAGAYPSVVLLLVSTQKPFLETFKGSIPGNRESKSGQAMQFGNLDFSGIETNKLGGGTQLRSDTNDEKYAGLDV</sequence>
<feature type="transmembrane region" description="Helical" evidence="1">
    <location>
        <begin position="20"/>
        <end position="48"/>
    </location>
</feature>
<keyword evidence="1" id="KW-1133">Transmembrane helix</keyword>
<organism evidence="2 3">
    <name type="scientific">Mycena sanguinolenta</name>
    <dbReference type="NCBI Taxonomy" id="230812"/>
    <lineage>
        <taxon>Eukaryota</taxon>
        <taxon>Fungi</taxon>
        <taxon>Dikarya</taxon>
        <taxon>Basidiomycota</taxon>
        <taxon>Agaricomycotina</taxon>
        <taxon>Agaricomycetes</taxon>
        <taxon>Agaricomycetidae</taxon>
        <taxon>Agaricales</taxon>
        <taxon>Marasmiineae</taxon>
        <taxon>Mycenaceae</taxon>
        <taxon>Mycena</taxon>
    </lineage>
</organism>
<keyword evidence="1" id="KW-0812">Transmembrane</keyword>